<keyword evidence="7" id="KW-1185">Reference proteome</keyword>
<evidence type="ECO:0000259" key="5">
    <source>
        <dbReference type="SMART" id="SM00849"/>
    </source>
</evidence>
<keyword evidence="2" id="KW-0479">Metal-binding</keyword>
<gene>
    <name evidence="6" type="ORF">C5750_09580</name>
</gene>
<evidence type="ECO:0000313" key="7">
    <source>
        <dbReference type="Proteomes" id="UP000238563"/>
    </source>
</evidence>
<name>A0A2S9JQG2_9HYPH</name>
<dbReference type="Gene3D" id="3.60.15.10">
    <property type="entry name" value="Ribonuclease Z/Hydroxyacylglutathione hydrolase-like"/>
    <property type="match status" value="1"/>
</dbReference>
<accession>A0A2S9JQG2</accession>
<organism evidence="6 7">
    <name type="scientific">Phyllobacterium myrsinacearum</name>
    <dbReference type="NCBI Taxonomy" id="28101"/>
    <lineage>
        <taxon>Bacteria</taxon>
        <taxon>Pseudomonadati</taxon>
        <taxon>Pseudomonadota</taxon>
        <taxon>Alphaproteobacteria</taxon>
        <taxon>Hyphomicrobiales</taxon>
        <taxon>Phyllobacteriaceae</taxon>
        <taxon>Phyllobacterium</taxon>
    </lineage>
</organism>
<evidence type="ECO:0000256" key="3">
    <source>
        <dbReference type="ARBA" id="ARBA00022801"/>
    </source>
</evidence>
<dbReference type="SUPFAM" id="SSF56281">
    <property type="entry name" value="Metallo-hydrolase/oxidoreductase"/>
    <property type="match status" value="1"/>
</dbReference>
<proteinExistence type="inferred from homology"/>
<dbReference type="InterPro" id="IPR036866">
    <property type="entry name" value="RibonucZ/Hydroxyglut_hydro"/>
</dbReference>
<comment type="caution">
    <text evidence="6">The sequence shown here is derived from an EMBL/GenBank/DDBJ whole genome shotgun (WGS) entry which is preliminary data.</text>
</comment>
<protein>
    <submittedName>
        <fullName evidence="6">MBL fold metallo-hydrolase</fullName>
    </submittedName>
</protein>
<dbReference type="EMBL" id="PVBT01000002">
    <property type="protein sequence ID" value="PRD55399.1"/>
    <property type="molecule type" value="Genomic_DNA"/>
</dbReference>
<evidence type="ECO:0000256" key="2">
    <source>
        <dbReference type="ARBA" id="ARBA00022723"/>
    </source>
</evidence>
<evidence type="ECO:0000256" key="4">
    <source>
        <dbReference type="ARBA" id="ARBA00022833"/>
    </source>
</evidence>
<evidence type="ECO:0000256" key="1">
    <source>
        <dbReference type="ARBA" id="ARBA00007749"/>
    </source>
</evidence>
<evidence type="ECO:0000313" key="6">
    <source>
        <dbReference type="EMBL" id="PRD55399.1"/>
    </source>
</evidence>
<dbReference type="SMART" id="SM00849">
    <property type="entry name" value="Lactamase_B"/>
    <property type="match status" value="1"/>
</dbReference>
<dbReference type="Proteomes" id="UP000238563">
    <property type="component" value="Unassembled WGS sequence"/>
</dbReference>
<dbReference type="InterPro" id="IPR001279">
    <property type="entry name" value="Metallo-B-lactamas"/>
</dbReference>
<comment type="similarity">
    <text evidence="1">Belongs to the metallo-beta-lactamase superfamily.</text>
</comment>
<dbReference type="PANTHER" id="PTHR42978">
    <property type="entry name" value="QUORUM-QUENCHING LACTONASE YTNP-RELATED-RELATED"/>
    <property type="match status" value="1"/>
</dbReference>
<keyword evidence="3 6" id="KW-0378">Hydrolase</keyword>
<dbReference type="Pfam" id="PF00753">
    <property type="entry name" value="Lactamase_B"/>
    <property type="match status" value="1"/>
</dbReference>
<dbReference type="AlphaFoldDB" id="A0A2S9JQG2"/>
<reference evidence="6 7" key="1">
    <citation type="submission" date="2018-02" db="EMBL/GenBank/DDBJ databases">
        <title>The draft genome of Phyllobacterium myrsinacearum DSM5892.</title>
        <authorList>
            <person name="Li L."/>
            <person name="Liu L."/>
            <person name="Zhang X."/>
            <person name="Wang T."/>
        </authorList>
    </citation>
    <scope>NUCLEOTIDE SEQUENCE [LARGE SCALE GENOMIC DNA]</scope>
    <source>
        <strain evidence="6 7">DSM 5892</strain>
    </source>
</reference>
<dbReference type="CDD" id="cd07720">
    <property type="entry name" value="OPHC2-like_MBL-fold"/>
    <property type="match status" value="1"/>
</dbReference>
<dbReference type="OrthoDB" id="9773738at2"/>
<dbReference type="GO" id="GO:0046872">
    <property type="term" value="F:metal ion binding"/>
    <property type="evidence" value="ECO:0007669"/>
    <property type="project" value="UniProtKB-KW"/>
</dbReference>
<dbReference type="PANTHER" id="PTHR42978:SF6">
    <property type="entry name" value="QUORUM-QUENCHING LACTONASE YTNP-RELATED"/>
    <property type="match status" value="1"/>
</dbReference>
<dbReference type="InterPro" id="IPR051013">
    <property type="entry name" value="MBL_superfamily_lactonases"/>
</dbReference>
<sequence length="311" mass="33496">MLGATALSALTPLEAFARAAQIKSIAPAYHRLMLGAYEIVALSDGTVKIPLNTLYNHTTPDHIDKVLSGVFQSSPSEASVNAYLVNTGDRLVLIDAGTGTYLGPTLGKLIGNIQAAGYQPEQIDDVLLTHIHTDHSGGLIADGKRAFPNALLHVNKRDVDYWLNPLHAKAAPDTKKGLYREAIEAINPYIDAGKLRTFADNAEPIPGFKTILRTGHTPGHSSVVLESQGRKLVIWGDITHGDIVQFDEPGIAIAFDEDSEKAIISRQAAFSEAANEGYLVAGAHISFPGIGHVRRDSSNYDWVPLNYSSIL</sequence>
<keyword evidence="4" id="KW-0862">Zinc</keyword>
<dbReference type="GO" id="GO:0016787">
    <property type="term" value="F:hydrolase activity"/>
    <property type="evidence" value="ECO:0007669"/>
    <property type="project" value="UniProtKB-KW"/>
</dbReference>
<feature type="domain" description="Metallo-beta-lactamase" evidence="5">
    <location>
        <begin position="79"/>
        <end position="284"/>
    </location>
</feature>